<dbReference type="Proteomes" id="UP000267535">
    <property type="component" value="Unassembled WGS sequence"/>
</dbReference>
<evidence type="ECO:0000256" key="1">
    <source>
        <dbReference type="SAM" id="Phobius"/>
    </source>
</evidence>
<dbReference type="Pfam" id="PF03929">
    <property type="entry name" value="PepSY_TM"/>
    <property type="match status" value="1"/>
</dbReference>
<keyword evidence="3" id="KW-1185">Reference proteome</keyword>
<organism evidence="2 3">
    <name type="scientific">Amphritea balenae</name>
    <dbReference type="NCBI Taxonomy" id="452629"/>
    <lineage>
        <taxon>Bacteria</taxon>
        <taxon>Pseudomonadati</taxon>
        <taxon>Pseudomonadota</taxon>
        <taxon>Gammaproteobacteria</taxon>
        <taxon>Oceanospirillales</taxon>
        <taxon>Oceanospirillaceae</taxon>
        <taxon>Amphritea</taxon>
    </lineage>
</organism>
<gene>
    <name evidence="2" type="ORF">EHS89_03120</name>
</gene>
<dbReference type="InterPro" id="IPR005625">
    <property type="entry name" value="PepSY-ass_TM"/>
</dbReference>
<keyword evidence="1" id="KW-0472">Membrane</keyword>
<reference evidence="2 3" key="1">
    <citation type="submission" date="2018-11" db="EMBL/GenBank/DDBJ databases">
        <title>The draft genome sequence of Amphritea balenae JAMM 1525T.</title>
        <authorList>
            <person name="Fang Z."/>
            <person name="Zhang Y."/>
            <person name="Han X."/>
        </authorList>
    </citation>
    <scope>NUCLEOTIDE SEQUENCE [LARGE SCALE GENOMIC DNA]</scope>
    <source>
        <strain evidence="2 3">JAMM 1525</strain>
    </source>
</reference>
<protein>
    <submittedName>
        <fullName evidence="2">PepSY domain-containing protein</fullName>
    </submittedName>
</protein>
<accession>A0A3P1SWH1</accession>
<feature type="transmembrane region" description="Helical" evidence="1">
    <location>
        <begin position="16"/>
        <end position="38"/>
    </location>
</feature>
<feature type="transmembrane region" description="Helical" evidence="1">
    <location>
        <begin position="141"/>
        <end position="163"/>
    </location>
</feature>
<evidence type="ECO:0000313" key="2">
    <source>
        <dbReference type="EMBL" id="RRD01562.1"/>
    </source>
</evidence>
<name>A0A3P1SWH1_9GAMM</name>
<evidence type="ECO:0000313" key="3">
    <source>
        <dbReference type="Proteomes" id="UP000267535"/>
    </source>
</evidence>
<comment type="caution">
    <text evidence="2">The sequence shown here is derived from an EMBL/GenBank/DDBJ whole genome shotgun (WGS) entry which is preliminary data.</text>
</comment>
<keyword evidence="1" id="KW-0812">Transmembrane</keyword>
<keyword evidence="1" id="KW-1133">Transmembrane helix</keyword>
<proteinExistence type="predicted"/>
<dbReference type="EMBL" id="RQXV01000001">
    <property type="protein sequence ID" value="RRD01562.1"/>
    <property type="molecule type" value="Genomic_DNA"/>
</dbReference>
<dbReference type="OrthoDB" id="271465at2"/>
<sequence length="188" mass="21772">MSRRSPRNWKRFNRKIHYWGAVIIAIPVLIVLISGLLLQVKKQVTWVQPASERGVGKVPELTFEQILTIASEVPEAEIKGWKNVDRLDVRPKKGIVKVRAKNRWEIQIDNKTGDILAVNYRRSDLIEEFHDGSWFHEHAKLWLFLPASLILLVLWGTGIYMALLPYLSRRKKRNESITRLDGDAVLAK</sequence>
<dbReference type="RefSeq" id="WP_124924635.1">
    <property type="nucleotide sequence ID" value="NZ_BMOH01000001.1"/>
</dbReference>
<dbReference type="AlphaFoldDB" id="A0A3P1SWH1"/>